<organism evidence="19 20">
    <name type="scientific">Pygocentrus nattereri</name>
    <name type="common">Red-bellied piranha</name>
    <dbReference type="NCBI Taxonomy" id="42514"/>
    <lineage>
        <taxon>Eukaryota</taxon>
        <taxon>Metazoa</taxon>
        <taxon>Chordata</taxon>
        <taxon>Craniata</taxon>
        <taxon>Vertebrata</taxon>
        <taxon>Euteleostomi</taxon>
        <taxon>Actinopterygii</taxon>
        <taxon>Neopterygii</taxon>
        <taxon>Teleostei</taxon>
        <taxon>Ostariophysi</taxon>
        <taxon>Characiformes</taxon>
        <taxon>Characoidei</taxon>
        <taxon>Pygocentrus</taxon>
    </lineage>
</organism>
<feature type="compositionally biased region" description="Polar residues" evidence="17">
    <location>
        <begin position="318"/>
        <end position="330"/>
    </location>
</feature>
<dbReference type="GO" id="GO:0008270">
    <property type="term" value="F:zinc ion binding"/>
    <property type="evidence" value="ECO:0007669"/>
    <property type="project" value="UniProtKB-KW"/>
</dbReference>
<dbReference type="AlphaFoldDB" id="A0A3B4D2I4"/>
<evidence type="ECO:0000313" key="20">
    <source>
        <dbReference type="Proteomes" id="UP001501920"/>
    </source>
</evidence>
<dbReference type="Proteomes" id="UP001501920">
    <property type="component" value="Chromosome 4"/>
</dbReference>
<evidence type="ECO:0000256" key="14">
    <source>
        <dbReference type="ARBA" id="ARBA00023885"/>
    </source>
</evidence>
<dbReference type="SMART" id="SM00734">
    <property type="entry name" value="ZnF_Rad18"/>
    <property type="match status" value="1"/>
</dbReference>
<keyword evidence="11" id="KW-0482">Metalloprotease</keyword>
<dbReference type="GO" id="GO:0003697">
    <property type="term" value="F:single-stranded DNA binding"/>
    <property type="evidence" value="ECO:0007669"/>
    <property type="project" value="InterPro"/>
</dbReference>
<reference evidence="19" key="3">
    <citation type="submission" date="2025-09" db="UniProtKB">
        <authorList>
            <consortium name="Ensembl"/>
        </authorList>
    </citation>
    <scope>IDENTIFICATION</scope>
</reference>
<feature type="compositionally biased region" description="Low complexity" evidence="17">
    <location>
        <begin position="259"/>
        <end position="270"/>
    </location>
</feature>
<evidence type="ECO:0000256" key="13">
    <source>
        <dbReference type="ARBA" id="ARBA00023242"/>
    </source>
</evidence>
<dbReference type="GO" id="GO:0031593">
    <property type="term" value="F:polyubiquitin modification-dependent protein binding"/>
    <property type="evidence" value="ECO:0007669"/>
    <property type="project" value="TreeGrafter"/>
</dbReference>
<comment type="similarity">
    <text evidence="3">Belongs to the Spartan family.</text>
</comment>
<dbReference type="InterPro" id="IPR006642">
    <property type="entry name" value="Rad18_UBZ4"/>
</dbReference>
<evidence type="ECO:0000256" key="11">
    <source>
        <dbReference type="ARBA" id="ARBA00023049"/>
    </source>
</evidence>
<keyword evidence="9" id="KW-0378">Hydrolase</keyword>
<evidence type="ECO:0000256" key="15">
    <source>
        <dbReference type="ARBA" id="ARBA00030396"/>
    </source>
</evidence>
<dbReference type="InterPro" id="IPR044245">
    <property type="entry name" value="Spartan"/>
</dbReference>
<dbReference type="PROSITE" id="PS51908">
    <property type="entry name" value="ZF_UBZ4"/>
    <property type="match status" value="1"/>
</dbReference>
<dbReference type="PANTHER" id="PTHR21220">
    <property type="entry name" value="DNA-DEPENDENT METALLOPROTEASE SPRTN"/>
    <property type="match status" value="1"/>
</dbReference>
<dbReference type="InterPro" id="IPR006640">
    <property type="entry name" value="SprT-like_domain"/>
</dbReference>
<evidence type="ECO:0000256" key="4">
    <source>
        <dbReference type="ARBA" id="ARBA00022454"/>
    </source>
</evidence>
<keyword evidence="5" id="KW-0645">Protease</keyword>
<evidence type="ECO:0000256" key="9">
    <source>
        <dbReference type="ARBA" id="ARBA00022801"/>
    </source>
</evidence>
<protein>
    <recommendedName>
        <fullName evidence="14">DNA-dependent metalloprotease SPRTN</fullName>
    </recommendedName>
    <alternativeName>
        <fullName evidence="15">Protein with SprT-like domain at the N terminus</fullName>
    </alternativeName>
</protein>
<evidence type="ECO:0000256" key="6">
    <source>
        <dbReference type="ARBA" id="ARBA00022723"/>
    </source>
</evidence>
<evidence type="ECO:0000256" key="1">
    <source>
        <dbReference type="ARBA" id="ARBA00004123"/>
    </source>
</evidence>
<dbReference type="OrthoDB" id="5236983at2759"/>
<feature type="compositionally biased region" description="Low complexity" evidence="17">
    <location>
        <begin position="482"/>
        <end position="492"/>
    </location>
</feature>
<dbReference type="Pfam" id="PF10263">
    <property type="entry name" value="SprT-like"/>
    <property type="match status" value="1"/>
</dbReference>
<keyword evidence="13" id="KW-0539">Nucleus</keyword>
<proteinExistence type="inferred from homology"/>
<dbReference type="Pfam" id="PF22934">
    <property type="entry name" value="SPRTN_ZBD"/>
    <property type="match status" value="1"/>
</dbReference>
<dbReference type="Ensembl" id="ENSPNAT00000026007.2">
    <property type="protein sequence ID" value="ENSPNAP00000017286.2"/>
    <property type="gene ID" value="ENSPNAG00000023533.2"/>
</dbReference>
<accession>A0A3B4D2I4</accession>
<evidence type="ECO:0000256" key="3">
    <source>
        <dbReference type="ARBA" id="ARBA00010724"/>
    </source>
</evidence>
<evidence type="ECO:0000256" key="16">
    <source>
        <dbReference type="PROSITE-ProRule" id="PRU01256"/>
    </source>
</evidence>
<dbReference type="InterPro" id="IPR055220">
    <property type="entry name" value="SPRTN_ZBD"/>
</dbReference>
<feature type="compositionally biased region" description="Polar residues" evidence="17">
    <location>
        <begin position="472"/>
        <end position="481"/>
    </location>
</feature>
<evidence type="ECO:0000256" key="17">
    <source>
        <dbReference type="SAM" id="MobiDB-lite"/>
    </source>
</evidence>
<evidence type="ECO:0000313" key="19">
    <source>
        <dbReference type="Ensembl" id="ENSPNAP00000017286.2"/>
    </source>
</evidence>
<dbReference type="GO" id="GO:0004222">
    <property type="term" value="F:metalloendopeptidase activity"/>
    <property type="evidence" value="ECO:0007669"/>
    <property type="project" value="InterPro"/>
</dbReference>
<sequence length="613" mass="67115">MEDEDFILALQLQEQFNNEALAPSWAEDNDGFPFSKKRRVDSSDWTPVRPQAPMSIVDERWEMLDPSPDVRAMFLQFNDMFFWGKLSGVEVRWSPRMTLCAGVCSYEGRGGLCSIRLSEPLLKLRPRKDLVETLLHEMIHALLFVTQNNRDRDGHGPEFCKHMNRINGASGTNITIYHSFHDEVDVYRQHWWRCDGPCQNRKPFLGYVKRAMNRAPSARDPWWEDHRRTCGGTFTKIKEPENYGKKGKNEEKKDKIASKKTASKIAPASSGSQDIRNIIPFSGRGFVLGGSSQPSASMQKPPSQSPPPSQRTPEEPAKTSSINIETQSSPIHLDRRISTSSATVLPKRSVSNTKAFININGSPVRITRDNSSLMRPKQRTVQDLFQARSLSSPEKAASTSSATKAVTSSIASNQLSRIPALGSALDHKPLGQPSLCTDCTKTNLFNKSSSNNPVGSKPASAGPLLSKYFGSPKNSTAGTPGSSVKPESSSSSLTANSKHFGSPVKLGSHVPASTSRPFGSPHKSGTAAPGGRKRLRDDRNSAHIFDFFQREVRQSSASASSSERREEGRSAAGTAGSAPHSSSAPSAVAVHCPVCQSQVLESQINEHLDSCLK</sequence>
<reference evidence="19" key="2">
    <citation type="submission" date="2025-08" db="UniProtKB">
        <authorList>
            <consortium name="Ensembl"/>
        </authorList>
    </citation>
    <scope>IDENTIFICATION</scope>
</reference>
<keyword evidence="4" id="KW-0158">Chromosome</keyword>
<evidence type="ECO:0000259" key="18">
    <source>
        <dbReference type="PROSITE" id="PS51908"/>
    </source>
</evidence>
<feature type="domain" description="UBZ4-type" evidence="18">
    <location>
        <begin position="589"/>
        <end position="613"/>
    </location>
</feature>
<dbReference type="Gene3D" id="3.30.160.60">
    <property type="entry name" value="Classic Zinc Finger"/>
    <property type="match status" value="1"/>
</dbReference>
<dbReference type="SMART" id="SM00731">
    <property type="entry name" value="SprT"/>
    <property type="match status" value="1"/>
</dbReference>
<evidence type="ECO:0000256" key="10">
    <source>
        <dbReference type="ARBA" id="ARBA00022833"/>
    </source>
</evidence>
<keyword evidence="7 16" id="KW-0227">DNA damage</keyword>
<evidence type="ECO:0000256" key="12">
    <source>
        <dbReference type="ARBA" id="ARBA00023204"/>
    </source>
</evidence>
<feature type="compositionally biased region" description="Low complexity" evidence="17">
    <location>
        <begin position="291"/>
        <end position="302"/>
    </location>
</feature>
<dbReference type="GO" id="GO:0005634">
    <property type="term" value="C:nucleus"/>
    <property type="evidence" value="ECO:0007669"/>
    <property type="project" value="UniProtKB-SubCell"/>
</dbReference>
<dbReference type="FunFam" id="3.30.160.60:FF:000331">
    <property type="entry name" value="E3 ubiquitin-protein ligase RAD18"/>
    <property type="match status" value="1"/>
</dbReference>
<evidence type="ECO:0000256" key="8">
    <source>
        <dbReference type="ARBA" id="ARBA00022771"/>
    </source>
</evidence>
<feature type="compositionally biased region" description="Low complexity" evidence="17">
    <location>
        <begin position="570"/>
        <end position="585"/>
    </location>
</feature>
<keyword evidence="10" id="KW-0862">Zinc</keyword>
<keyword evidence="6" id="KW-0479">Metal-binding</keyword>
<feature type="compositionally biased region" description="Basic and acidic residues" evidence="17">
    <location>
        <begin position="236"/>
        <end position="257"/>
    </location>
</feature>
<name>A0A3B4D2I4_PYGNA</name>
<keyword evidence="12 16" id="KW-0234">DNA repair</keyword>
<evidence type="ECO:0000256" key="2">
    <source>
        <dbReference type="ARBA" id="ARBA00004286"/>
    </source>
</evidence>
<dbReference type="PANTHER" id="PTHR21220:SF0">
    <property type="entry name" value="DNA-DEPENDENT METALLOPROTEASE SPRTN"/>
    <property type="match status" value="1"/>
</dbReference>
<keyword evidence="20" id="KW-1185">Reference proteome</keyword>
<gene>
    <name evidence="19" type="primary">SPRTN</name>
</gene>
<evidence type="ECO:0000256" key="7">
    <source>
        <dbReference type="ARBA" id="ARBA00022763"/>
    </source>
</evidence>
<dbReference type="GO" id="GO:0005694">
    <property type="term" value="C:chromosome"/>
    <property type="evidence" value="ECO:0007669"/>
    <property type="project" value="UniProtKB-SubCell"/>
</dbReference>
<feature type="region of interest" description="Disordered" evidence="17">
    <location>
        <begin position="465"/>
        <end position="585"/>
    </location>
</feature>
<comment type="subcellular location">
    <subcellularLocation>
        <location evidence="2">Chromosome</location>
    </subcellularLocation>
    <subcellularLocation>
        <location evidence="1">Nucleus</location>
    </subcellularLocation>
</comment>
<dbReference type="GO" id="GO:0006281">
    <property type="term" value="P:DNA repair"/>
    <property type="evidence" value="ECO:0007669"/>
    <property type="project" value="UniProtKB-KW"/>
</dbReference>
<reference evidence="19 20" key="1">
    <citation type="submission" date="2020-10" db="EMBL/GenBank/DDBJ databases">
        <title>Pygocentrus nattereri (red-bellied piranha) genome, fPygNat1, primary haplotype.</title>
        <authorList>
            <person name="Myers G."/>
            <person name="Meyer A."/>
            <person name="Karagic N."/>
            <person name="Pippel M."/>
            <person name="Winkler S."/>
            <person name="Tracey A."/>
            <person name="Wood J."/>
            <person name="Formenti G."/>
            <person name="Howe K."/>
            <person name="Fedrigo O."/>
            <person name="Jarvis E.D."/>
        </authorList>
    </citation>
    <scope>NUCLEOTIDE SEQUENCE [LARGE SCALE GENOMIC DNA]</scope>
</reference>
<feature type="region of interest" description="Disordered" evidence="17">
    <location>
        <begin position="233"/>
        <end position="335"/>
    </location>
</feature>
<keyword evidence="8 16" id="KW-0863">Zinc-finger</keyword>
<dbReference type="GO" id="GO:0006508">
    <property type="term" value="P:proteolysis"/>
    <property type="evidence" value="ECO:0007669"/>
    <property type="project" value="UniProtKB-KW"/>
</dbReference>
<dbReference type="GeneTree" id="ENSGT00390000003585"/>
<evidence type="ECO:0000256" key="5">
    <source>
        <dbReference type="ARBA" id="ARBA00022670"/>
    </source>
</evidence>
<dbReference type="STRING" id="42514.ENSPNAP00000017286"/>